<reference evidence="2" key="1">
    <citation type="submission" date="2021-02" db="EMBL/GenBank/DDBJ databases">
        <authorList>
            <person name="Nowell W R."/>
        </authorList>
    </citation>
    <scope>NUCLEOTIDE SEQUENCE</scope>
</reference>
<dbReference type="SUPFAM" id="SSF53098">
    <property type="entry name" value="Ribonuclease H-like"/>
    <property type="match status" value="1"/>
</dbReference>
<evidence type="ECO:0000313" key="2">
    <source>
        <dbReference type="EMBL" id="CAF4851616.1"/>
    </source>
</evidence>
<name>A0A821S1E5_9BILA</name>
<dbReference type="Gene3D" id="3.30.420.10">
    <property type="entry name" value="Ribonuclease H-like superfamily/Ribonuclease H"/>
    <property type="match status" value="1"/>
</dbReference>
<comment type="caution">
    <text evidence="2">The sequence shown here is derived from an EMBL/GenBank/DDBJ whole genome shotgun (WGS) entry which is preliminary data.</text>
</comment>
<dbReference type="InterPro" id="IPR036397">
    <property type="entry name" value="RNaseH_sf"/>
</dbReference>
<organism evidence="2 3">
    <name type="scientific">Rotaria socialis</name>
    <dbReference type="NCBI Taxonomy" id="392032"/>
    <lineage>
        <taxon>Eukaryota</taxon>
        <taxon>Metazoa</taxon>
        <taxon>Spiralia</taxon>
        <taxon>Gnathifera</taxon>
        <taxon>Rotifera</taxon>
        <taxon>Eurotatoria</taxon>
        <taxon>Bdelloidea</taxon>
        <taxon>Philodinida</taxon>
        <taxon>Philodinidae</taxon>
        <taxon>Rotaria</taxon>
    </lineage>
</organism>
<dbReference type="AlphaFoldDB" id="A0A821S1E5"/>
<evidence type="ECO:0000259" key="1">
    <source>
        <dbReference type="Pfam" id="PF00078"/>
    </source>
</evidence>
<sequence length="488" mass="56153">MALARRIIKVAKRTTWQTFCGTFNTNTTVAMVWKRFHSVSGQKDKQHFRLIINDLPILTSEEKARKFGHHFHALFHLATIPRLLKTESDLILYSYNMEIPSLERNFTAQELNTVVQNLPSKKASGYDFIPYEFIKNPSDIVKAVLLKTFNKCLRDGIFPKPLKSYYWDNWKDACTISLSSFLKNRTFQSFVSGFYSEVHNITTGVPQDLVKITMFADDIALYICAPNMELAQRQMQAALDKLSKWATEWGFVLNPQKCSFQYFTRKVKFAKPTLKLNNRPLTLVYEQRYLEFPIQRYPLPLISPQIPVQYPHMVHTDLILPVNKSNSSQLLCQTFLTTMEIRFPDTTQVFTDGSKRDEPQPSVSAAIYIPSLDCHEKWKLPTEFSILSAELFGILKALTFIRERVPGEYTICVDSMSALHYISKVSPKHYNELYYCIIKQLSYLWDAGFQTGQQSLDTCCRTNMPGDFAGVSGYKGTSPCCPVIKIME</sequence>
<proteinExistence type="predicted"/>
<accession>A0A821S1E5</accession>
<dbReference type="Proteomes" id="UP000663838">
    <property type="component" value="Unassembled WGS sequence"/>
</dbReference>
<feature type="domain" description="Reverse transcriptase" evidence="1">
    <location>
        <begin position="186"/>
        <end position="269"/>
    </location>
</feature>
<dbReference type="InterPro" id="IPR000477">
    <property type="entry name" value="RT_dom"/>
</dbReference>
<gene>
    <name evidence="2" type="ORF">TOA249_LOCUS26932</name>
</gene>
<dbReference type="Pfam" id="PF00078">
    <property type="entry name" value="RVT_1"/>
    <property type="match status" value="1"/>
</dbReference>
<dbReference type="GO" id="GO:0003676">
    <property type="term" value="F:nucleic acid binding"/>
    <property type="evidence" value="ECO:0007669"/>
    <property type="project" value="InterPro"/>
</dbReference>
<protein>
    <recommendedName>
        <fullName evidence="1">Reverse transcriptase domain-containing protein</fullName>
    </recommendedName>
</protein>
<dbReference type="InterPro" id="IPR012337">
    <property type="entry name" value="RNaseH-like_sf"/>
</dbReference>
<dbReference type="EMBL" id="CAJOBS010003287">
    <property type="protein sequence ID" value="CAF4851616.1"/>
    <property type="molecule type" value="Genomic_DNA"/>
</dbReference>
<evidence type="ECO:0000313" key="3">
    <source>
        <dbReference type="Proteomes" id="UP000663838"/>
    </source>
</evidence>